<evidence type="ECO:0008006" key="3">
    <source>
        <dbReference type="Google" id="ProtNLM"/>
    </source>
</evidence>
<dbReference type="EMBL" id="JBHSSJ010000012">
    <property type="protein sequence ID" value="MFC6275589.1"/>
    <property type="molecule type" value="Genomic_DNA"/>
</dbReference>
<dbReference type="Proteomes" id="UP001596191">
    <property type="component" value="Unassembled WGS sequence"/>
</dbReference>
<dbReference type="RefSeq" id="WP_164511016.1">
    <property type="nucleotide sequence ID" value="NZ_JBHSSJ010000012.1"/>
</dbReference>
<proteinExistence type="predicted"/>
<accession>A0ABW1TQM2</accession>
<evidence type="ECO:0000313" key="2">
    <source>
        <dbReference type="Proteomes" id="UP001596191"/>
    </source>
</evidence>
<gene>
    <name evidence="1" type="ORF">ACFQET_08695</name>
</gene>
<evidence type="ECO:0000313" key="1">
    <source>
        <dbReference type="EMBL" id="MFC6275589.1"/>
    </source>
</evidence>
<sequence>MLNFKFSALSAIYAANVLDGGRTIDEVPTYLQDDVKNVLGSAKNSTSTDGDTSAQA</sequence>
<name>A0ABW1TQM2_9LACO</name>
<comment type="caution">
    <text evidence="1">The sequence shown here is derived from an EMBL/GenBank/DDBJ whole genome shotgun (WGS) entry which is preliminary data.</text>
</comment>
<keyword evidence="2" id="KW-1185">Reference proteome</keyword>
<reference evidence="2" key="1">
    <citation type="journal article" date="2019" name="Int. J. Syst. Evol. Microbiol.">
        <title>The Global Catalogue of Microorganisms (GCM) 10K type strain sequencing project: providing services to taxonomists for standard genome sequencing and annotation.</title>
        <authorList>
            <consortium name="The Broad Institute Genomics Platform"/>
            <consortium name="The Broad Institute Genome Sequencing Center for Infectious Disease"/>
            <person name="Wu L."/>
            <person name="Ma J."/>
        </authorList>
    </citation>
    <scope>NUCLEOTIDE SEQUENCE [LARGE SCALE GENOMIC DNA]</scope>
    <source>
        <strain evidence="2">CCM 8907</strain>
    </source>
</reference>
<organism evidence="1 2">
    <name type="scientific">Levilactobacillus tangyuanensis</name>
    <dbReference type="NCBI Taxonomy" id="2486021"/>
    <lineage>
        <taxon>Bacteria</taxon>
        <taxon>Bacillati</taxon>
        <taxon>Bacillota</taxon>
        <taxon>Bacilli</taxon>
        <taxon>Lactobacillales</taxon>
        <taxon>Lactobacillaceae</taxon>
        <taxon>Levilactobacillus</taxon>
    </lineage>
</organism>
<protein>
    <recommendedName>
        <fullName evidence="3">XkdX family protein</fullName>
    </recommendedName>
</protein>